<accession>A0A7X0DLE6</accession>
<dbReference type="SUPFAM" id="SSF53474">
    <property type="entry name" value="alpha/beta-Hydrolases"/>
    <property type="match status" value="1"/>
</dbReference>
<protein>
    <submittedName>
        <fullName evidence="2">Polyhydroxyalkanoate synthase</fullName>
        <ecNumber evidence="2">2.3.1.-</ecNumber>
    </submittedName>
</protein>
<feature type="domain" description="AB hydrolase-1" evidence="1">
    <location>
        <begin position="91"/>
        <end position="338"/>
    </location>
</feature>
<dbReference type="InterPro" id="IPR029058">
    <property type="entry name" value="AB_hydrolase_fold"/>
</dbReference>
<dbReference type="Pfam" id="PF00561">
    <property type="entry name" value="Abhydrolase_1"/>
    <property type="match status" value="1"/>
</dbReference>
<organism evidence="2 3">
    <name type="scientific">Novispirillum itersonii</name>
    <name type="common">Aquaspirillum itersonii</name>
    <dbReference type="NCBI Taxonomy" id="189"/>
    <lineage>
        <taxon>Bacteria</taxon>
        <taxon>Pseudomonadati</taxon>
        <taxon>Pseudomonadota</taxon>
        <taxon>Alphaproteobacteria</taxon>
        <taxon>Rhodospirillales</taxon>
        <taxon>Novispirillaceae</taxon>
        <taxon>Novispirillum</taxon>
    </lineage>
</organism>
<dbReference type="Proteomes" id="UP000544872">
    <property type="component" value="Unassembled WGS sequence"/>
</dbReference>
<dbReference type="RefSeq" id="WP_260402367.1">
    <property type="nucleotide sequence ID" value="NZ_JACIIX010000003.1"/>
</dbReference>
<keyword evidence="2" id="KW-0012">Acyltransferase</keyword>
<name>A0A7X0DLE6_NOVIT</name>
<keyword evidence="3" id="KW-1185">Reference proteome</keyword>
<dbReference type="EMBL" id="JACIIX010000003">
    <property type="protein sequence ID" value="MBB6209910.1"/>
    <property type="molecule type" value="Genomic_DNA"/>
</dbReference>
<dbReference type="EC" id="2.3.1.-" evidence="2"/>
<dbReference type="PANTHER" id="PTHR36837">
    <property type="entry name" value="POLY(3-HYDROXYALKANOATE) POLYMERASE SUBUNIT PHAC"/>
    <property type="match status" value="1"/>
</dbReference>
<evidence type="ECO:0000313" key="2">
    <source>
        <dbReference type="EMBL" id="MBB6209910.1"/>
    </source>
</evidence>
<gene>
    <name evidence="2" type="ORF">FHS48_001318</name>
</gene>
<evidence type="ECO:0000259" key="1">
    <source>
        <dbReference type="Pfam" id="PF00561"/>
    </source>
</evidence>
<dbReference type="AlphaFoldDB" id="A0A7X0DLE6"/>
<dbReference type="GO" id="GO:0016746">
    <property type="term" value="F:acyltransferase activity"/>
    <property type="evidence" value="ECO:0007669"/>
    <property type="project" value="UniProtKB-KW"/>
</dbReference>
<dbReference type="InterPro" id="IPR051321">
    <property type="entry name" value="PHA/PHB_synthase"/>
</dbReference>
<sequence>MATLLGDASPAEFAEAFEAESRSRFNQFLHGLDLYRHHPYRRRLKDAPVVWQAGGVSLRSYGGPEDGLPVLAIPSLVNRAYVLDLNGKRSFMRWLARRGFRPFLVDWGDPLEERRFSLGDYVLHRLEPAAAEVLRLTGRKPAVIGYCMGGVLTLALAQRRPDLCAAYVGLATPWNFHAGSGGGLRLLLETRQKVAEAVEHLGFLPVDILQAMFSGLDPGSISRKFRMFSGLPQSSDKAKAFVALEDWVNDGVPLAGPAAQECLLHWYGENRTFRQEWAVDGQTIRPGGLTIPSLTIVPLNDRIVPPGSAIALSDALRGAPGGTTRLDVPLGHIGMMTGSAAVRTVYGPLARWLRRACAETPAEQPG</sequence>
<dbReference type="PANTHER" id="PTHR36837:SF4">
    <property type="entry name" value="BLR0908 PROTEIN"/>
    <property type="match status" value="1"/>
</dbReference>
<reference evidence="2 3" key="1">
    <citation type="submission" date="2020-08" db="EMBL/GenBank/DDBJ databases">
        <title>Genomic Encyclopedia of Type Strains, Phase IV (KMG-IV): sequencing the most valuable type-strain genomes for metagenomic binning, comparative biology and taxonomic classification.</title>
        <authorList>
            <person name="Goeker M."/>
        </authorList>
    </citation>
    <scope>NUCLEOTIDE SEQUENCE [LARGE SCALE GENOMIC DNA]</scope>
    <source>
        <strain evidence="2 3">DSM 11590</strain>
    </source>
</reference>
<evidence type="ECO:0000313" key="3">
    <source>
        <dbReference type="Proteomes" id="UP000544872"/>
    </source>
</evidence>
<keyword evidence="2" id="KW-0808">Transferase</keyword>
<dbReference type="Gene3D" id="3.40.50.1820">
    <property type="entry name" value="alpha/beta hydrolase"/>
    <property type="match status" value="1"/>
</dbReference>
<comment type="caution">
    <text evidence="2">The sequence shown here is derived from an EMBL/GenBank/DDBJ whole genome shotgun (WGS) entry which is preliminary data.</text>
</comment>
<proteinExistence type="predicted"/>
<dbReference type="InterPro" id="IPR000073">
    <property type="entry name" value="AB_hydrolase_1"/>
</dbReference>